<evidence type="ECO:0000256" key="3">
    <source>
        <dbReference type="ARBA" id="ARBA00022729"/>
    </source>
</evidence>
<dbReference type="InterPro" id="IPR006059">
    <property type="entry name" value="SBP"/>
</dbReference>
<dbReference type="PROSITE" id="PS51257">
    <property type="entry name" value="PROKAR_LIPOPROTEIN"/>
    <property type="match status" value="1"/>
</dbReference>
<dbReference type="GO" id="GO:0055052">
    <property type="term" value="C:ATP-binding cassette (ABC) transporter complex, substrate-binding subunit-containing"/>
    <property type="evidence" value="ECO:0007669"/>
    <property type="project" value="TreeGrafter"/>
</dbReference>
<feature type="signal peptide" evidence="4">
    <location>
        <begin position="1"/>
        <end position="27"/>
    </location>
</feature>
<proteinExistence type="inferred from homology"/>
<evidence type="ECO:0000256" key="1">
    <source>
        <dbReference type="ARBA" id="ARBA00008520"/>
    </source>
</evidence>
<keyword evidence="3 4" id="KW-0732">Signal</keyword>
<dbReference type="Pfam" id="PF13416">
    <property type="entry name" value="SBP_bac_8"/>
    <property type="match status" value="1"/>
</dbReference>
<dbReference type="SUPFAM" id="SSF53850">
    <property type="entry name" value="Periplasmic binding protein-like II"/>
    <property type="match status" value="1"/>
</dbReference>
<dbReference type="Proteomes" id="UP000677082">
    <property type="component" value="Unassembled WGS sequence"/>
</dbReference>
<reference evidence="5 6" key="1">
    <citation type="submission" date="2021-03" db="EMBL/GenBank/DDBJ databases">
        <title>Whole genome shotgun sequence of Actinoplanes toevensis NBRC 105298.</title>
        <authorList>
            <person name="Komaki H."/>
            <person name="Tamura T."/>
        </authorList>
    </citation>
    <scope>NUCLEOTIDE SEQUENCE [LARGE SCALE GENOMIC DNA]</scope>
    <source>
        <strain evidence="5 6">NBRC 105298</strain>
    </source>
</reference>
<evidence type="ECO:0000313" key="5">
    <source>
        <dbReference type="EMBL" id="GIM91616.1"/>
    </source>
</evidence>
<dbReference type="CDD" id="cd14748">
    <property type="entry name" value="PBP2_UgpB"/>
    <property type="match status" value="1"/>
</dbReference>
<comment type="caution">
    <text evidence="5">The sequence shown here is derived from an EMBL/GenBank/DDBJ whole genome shotgun (WGS) entry which is preliminary data.</text>
</comment>
<comment type="similarity">
    <text evidence="1">Belongs to the bacterial solute-binding protein 1 family.</text>
</comment>
<dbReference type="GO" id="GO:0015768">
    <property type="term" value="P:maltose transport"/>
    <property type="evidence" value="ECO:0007669"/>
    <property type="project" value="TreeGrafter"/>
</dbReference>
<dbReference type="RefSeq" id="WP_213007518.1">
    <property type="nucleotide sequence ID" value="NZ_BOQN01000049.1"/>
</dbReference>
<evidence type="ECO:0000256" key="2">
    <source>
        <dbReference type="ARBA" id="ARBA00022448"/>
    </source>
</evidence>
<dbReference type="AlphaFoldDB" id="A0A919TCJ2"/>
<keyword evidence="6" id="KW-1185">Reference proteome</keyword>
<protein>
    <submittedName>
        <fullName evidence="5">ABC transporter substrate-binding protein</fullName>
    </submittedName>
</protein>
<evidence type="ECO:0000256" key="4">
    <source>
        <dbReference type="SAM" id="SignalP"/>
    </source>
</evidence>
<name>A0A919TCJ2_9ACTN</name>
<gene>
    <name evidence="5" type="ORF">Ato02nite_034090</name>
</gene>
<dbReference type="GO" id="GO:0042956">
    <property type="term" value="P:maltodextrin transmembrane transport"/>
    <property type="evidence" value="ECO:0007669"/>
    <property type="project" value="TreeGrafter"/>
</dbReference>
<sequence>MTDLRRGRSFRLLAGGLGAALTLSACMGGTTDSGKDAAAGYDPKAAVTITWWTGQEQQQEKVAEQLAAEYHTANPNVTIKVSPGAPTTDDLLTKLSAGFTSGSYPDVSYAYGNWAGDLGASGKTQDLTSYVQDAAFGWNDFPAAAREVATSKGKVIGIPALVDNLALIYNKALFDRAGVAYPTDQWSWDDFRAAATKLTDKSTNTYGTAYSVSGSEDTTWHLWPLLWQRGGKILDGDKPAFNSDAGVAALETLRQMAVDDKSMYLDQTDEKYGPLFNSGHIAMMLSGPWSLLEIKEAKLAYGVVDLPGYNGDHQTVSGPDLWVLFDHGDVNRAGATRDFMKWLTSASVDPKWNLAIGNLPLRTSEKTSPEYAAYVKEYPGGDKFFANLTNAKQARPTLPGYEVLSRNVGDAVARVLQGQAQPKEALDNAAKKSVDAITN</sequence>
<dbReference type="GO" id="GO:1901982">
    <property type="term" value="F:maltose binding"/>
    <property type="evidence" value="ECO:0007669"/>
    <property type="project" value="TreeGrafter"/>
</dbReference>
<keyword evidence="2" id="KW-0813">Transport</keyword>
<evidence type="ECO:0000313" key="6">
    <source>
        <dbReference type="Proteomes" id="UP000677082"/>
    </source>
</evidence>
<dbReference type="EMBL" id="BOQN01000049">
    <property type="protein sequence ID" value="GIM91616.1"/>
    <property type="molecule type" value="Genomic_DNA"/>
</dbReference>
<dbReference type="Gene3D" id="3.40.190.10">
    <property type="entry name" value="Periplasmic binding protein-like II"/>
    <property type="match status" value="1"/>
</dbReference>
<dbReference type="PANTHER" id="PTHR30061">
    <property type="entry name" value="MALTOSE-BINDING PERIPLASMIC PROTEIN"/>
    <property type="match status" value="1"/>
</dbReference>
<organism evidence="5 6">
    <name type="scientific">Paractinoplanes toevensis</name>
    <dbReference type="NCBI Taxonomy" id="571911"/>
    <lineage>
        <taxon>Bacteria</taxon>
        <taxon>Bacillati</taxon>
        <taxon>Actinomycetota</taxon>
        <taxon>Actinomycetes</taxon>
        <taxon>Micromonosporales</taxon>
        <taxon>Micromonosporaceae</taxon>
        <taxon>Paractinoplanes</taxon>
    </lineage>
</organism>
<accession>A0A919TCJ2</accession>
<dbReference type="PANTHER" id="PTHR30061:SF50">
    <property type="entry name" value="MALTOSE_MALTODEXTRIN-BINDING PERIPLASMIC PROTEIN"/>
    <property type="match status" value="1"/>
</dbReference>
<feature type="chain" id="PRO_5039724605" evidence="4">
    <location>
        <begin position="28"/>
        <end position="439"/>
    </location>
</feature>